<comment type="caution">
    <text evidence="1">The sequence shown here is derived from an EMBL/GenBank/DDBJ whole genome shotgun (WGS) entry which is preliminary data.</text>
</comment>
<gene>
    <name evidence="1" type="ORF">DPMN_062671</name>
</gene>
<evidence type="ECO:0000313" key="1">
    <source>
        <dbReference type="EMBL" id="KAH3719797.1"/>
    </source>
</evidence>
<protein>
    <submittedName>
        <fullName evidence="1">Uncharacterized protein</fullName>
    </submittedName>
</protein>
<name>A0A9D4C9V2_DREPO</name>
<dbReference type="Proteomes" id="UP000828390">
    <property type="component" value="Unassembled WGS sequence"/>
</dbReference>
<keyword evidence="2" id="KW-1185">Reference proteome</keyword>
<reference evidence="1" key="2">
    <citation type="submission" date="2020-11" db="EMBL/GenBank/DDBJ databases">
        <authorList>
            <person name="McCartney M.A."/>
            <person name="Auch B."/>
            <person name="Kono T."/>
            <person name="Mallez S."/>
            <person name="Becker A."/>
            <person name="Gohl D.M."/>
            <person name="Silverstein K.A.T."/>
            <person name="Koren S."/>
            <person name="Bechman K.B."/>
            <person name="Herman A."/>
            <person name="Abrahante J.E."/>
            <person name="Garbe J."/>
        </authorList>
    </citation>
    <scope>NUCLEOTIDE SEQUENCE</scope>
    <source>
        <strain evidence="1">Duluth1</strain>
        <tissue evidence="1">Whole animal</tissue>
    </source>
</reference>
<proteinExistence type="predicted"/>
<accession>A0A9D4C9V2</accession>
<reference evidence="1" key="1">
    <citation type="journal article" date="2019" name="bioRxiv">
        <title>The Genome of the Zebra Mussel, Dreissena polymorpha: A Resource for Invasive Species Research.</title>
        <authorList>
            <person name="McCartney M.A."/>
            <person name="Auch B."/>
            <person name="Kono T."/>
            <person name="Mallez S."/>
            <person name="Zhang Y."/>
            <person name="Obille A."/>
            <person name="Becker A."/>
            <person name="Abrahante J.E."/>
            <person name="Garbe J."/>
            <person name="Badalamenti J.P."/>
            <person name="Herman A."/>
            <person name="Mangelson H."/>
            <person name="Liachko I."/>
            <person name="Sullivan S."/>
            <person name="Sone E.D."/>
            <person name="Koren S."/>
            <person name="Silverstein K.A.T."/>
            <person name="Beckman K.B."/>
            <person name="Gohl D.M."/>
        </authorList>
    </citation>
    <scope>NUCLEOTIDE SEQUENCE</scope>
    <source>
        <strain evidence="1">Duluth1</strain>
        <tissue evidence="1">Whole animal</tissue>
    </source>
</reference>
<organism evidence="1 2">
    <name type="scientific">Dreissena polymorpha</name>
    <name type="common">Zebra mussel</name>
    <name type="synonym">Mytilus polymorpha</name>
    <dbReference type="NCBI Taxonomy" id="45954"/>
    <lineage>
        <taxon>Eukaryota</taxon>
        <taxon>Metazoa</taxon>
        <taxon>Spiralia</taxon>
        <taxon>Lophotrochozoa</taxon>
        <taxon>Mollusca</taxon>
        <taxon>Bivalvia</taxon>
        <taxon>Autobranchia</taxon>
        <taxon>Heteroconchia</taxon>
        <taxon>Euheterodonta</taxon>
        <taxon>Imparidentia</taxon>
        <taxon>Neoheterodontei</taxon>
        <taxon>Myida</taxon>
        <taxon>Dreissenoidea</taxon>
        <taxon>Dreissenidae</taxon>
        <taxon>Dreissena</taxon>
    </lineage>
</organism>
<dbReference type="AlphaFoldDB" id="A0A9D4C9V2"/>
<sequence>MVLHFTHVTPRYTSWLDAFQYKPTALLLLFFFHSNGCRLSCLLDCRKNFTLAIVTRPIFHLRDVVVVVSEPGFFVVDCLVCYPFPTCVHFHTRAPLSVSSALSRSIMSCLTLVTLNSYVREESGSCILLSELLRTILKSLLRLRAIF</sequence>
<dbReference type="EMBL" id="JAIWYP010000013">
    <property type="protein sequence ID" value="KAH3719797.1"/>
    <property type="molecule type" value="Genomic_DNA"/>
</dbReference>
<evidence type="ECO:0000313" key="2">
    <source>
        <dbReference type="Proteomes" id="UP000828390"/>
    </source>
</evidence>